<reference evidence="3 4" key="1">
    <citation type="submission" date="2024-01" db="EMBL/GenBank/DDBJ databases">
        <title>Characterization of antibiotic resistant novel bacterial strains and their environmental applications.</title>
        <authorList>
            <person name="Manzoor S."/>
            <person name="Abbas S."/>
            <person name="Arshad M."/>
            <person name="Ahmed I."/>
        </authorList>
    </citation>
    <scope>NUCLEOTIDE SEQUENCE [LARGE SCALE GENOMIC DNA]</scope>
    <source>
        <strain evidence="3 4">NCCP-602</strain>
    </source>
</reference>
<keyword evidence="1" id="KW-0479">Metal-binding</keyword>
<keyword evidence="4" id="KW-1185">Reference proteome</keyword>
<dbReference type="EMBL" id="BAAAAF010000003">
    <property type="protein sequence ID" value="GAA0035333.1"/>
    <property type="molecule type" value="Genomic_DNA"/>
</dbReference>
<dbReference type="RefSeq" id="WP_144589453.1">
    <property type="nucleotide sequence ID" value="NZ_BAAAAF010000003.1"/>
</dbReference>
<evidence type="ECO:0000259" key="2">
    <source>
        <dbReference type="PROSITE" id="PS50846"/>
    </source>
</evidence>
<dbReference type="Pfam" id="PF00403">
    <property type="entry name" value="HMA"/>
    <property type="match status" value="1"/>
</dbReference>
<accession>A0ABN0SMB1</accession>
<protein>
    <recommendedName>
        <fullName evidence="2">HMA domain-containing protein</fullName>
    </recommendedName>
</protein>
<gene>
    <name evidence="3" type="ORF">NCCP602_12940</name>
</gene>
<dbReference type="InterPro" id="IPR017969">
    <property type="entry name" value="Heavy-metal-associated_CS"/>
</dbReference>
<feature type="domain" description="HMA" evidence="2">
    <location>
        <begin position="2"/>
        <end position="68"/>
    </location>
</feature>
<evidence type="ECO:0000313" key="4">
    <source>
        <dbReference type="Proteomes" id="UP001498238"/>
    </source>
</evidence>
<comment type="caution">
    <text evidence="3">The sequence shown here is derived from an EMBL/GenBank/DDBJ whole genome shotgun (WGS) entry which is preliminary data.</text>
</comment>
<sequence>MSTHTFRVEDIHCGGCESAIGKALTRLGGVSDVAADSATNQVTVRYDESQTSTEQIAERLATAGYPVIG</sequence>
<organism evidence="3 4">
    <name type="scientific">Brevibacterium metallidurans</name>
    <dbReference type="NCBI Taxonomy" id="1482676"/>
    <lineage>
        <taxon>Bacteria</taxon>
        <taxon>Bacillati</taxon>
        <taxon>Actinomycetota</taxon>
        <taxon>Actinomycetes</taxon>
        <taxon>Micrococcales</taxon>
        <taxon>Brevibacteriaceae</taxon>
        <taxon>Brevibacterium</taxon>
    </lineage>
</organism>
<dbReference type="InterPro" id="IPR036163">
    <property type="entry name" value="HMA_dom_sf"/>
</dbReference>
<evidence type="ECO:0000256" key="1">
    <source>
        <dbReference type="ARBA" id="ARBA00022723"/>
    </source>
</evidence>
<dbReference type="PROSITE" id="PS50846">
    <property type="entry name" value="HMA_2"/>
    <property type="match status" value="1"/>
</dbReference>
<name>A0ABN0SMB1_9MICO</name>
<dbReference type="CDD" id="cd00371">
    <property type="entry name" value="HMA"/>
    <property type="match status" value="1"/>
</dbReference>
<dbReference type="Gene3D" id="3.30.70.100">
    <property type="match status" value="1"/>
</dbReference>
<dbReference type="InterPro" id="IPR006121">
    <property type="entry name" value="HMA_dom"/>
</dbReference>
<dbReference type="Proteomes" id="UP001498238">
    <property type="component" value="Unassembled WGS sequence"/>
</dbReference>
<evidence type="ECO:0000313" key="3">
    <source>
        <dbReference type="EMBL" id="GAA0035333.1"/>
    </source>
</evidence>
<dbReference type="SUPFAM" id="SSF55008">
    <property type="entry name" value="HMA, heavy metal-associated domain"/>
    <property type="match status" value="1"/>
</dbReference>
<proteinExistence type="predicted"/>
<dbReference type="PROSITE" id="PS01047">
    <property type="entry name" value="HMA_1"/>
    <property type="match status" value="1"/>
</dbReference>